<reference evidence="2 3" key="1">
    <citation type="submission" date="2019-03" db="EMBL/GenBank/DDBJ databases">
        <title>First draft genome of Liparis tanakae, snailfish: a comprehensive survey of snailfish specific genes.</title>
        <authorList>
            <person name="Kim W."/>
            <person name="Song I."/>
            <person name="Jeong J.-H."/>
            <person name="Kim D."/>
            <person name="Kim S."/>
            <person name="Ryu S."/>
            <person name="Song J.Y."/>
            <person name="Lee S.K."/>
        </authorList>
    </citation>
    <scope>NUCLEOTIDE SEQUENCE [LARGE SCALE GENOMIC DNA]</scope>
    <source>
        <tissue evidence="2">Muscle</tissue>
    </source>
</reference>
<dbReference type="EMBL" id="SRLO01000065">
    <property type="protein sequence ID" value="TNN79332.1"/>
    <property type="molecule type" value="Genomic_DNA"/>
</dbReference>
<proteinExistence type="predicted"/>
<evidence type="ECO:0000313" key="2">
    <source>
        <dbReference type="EMBL" id="TNN79332.1"/>
    </source>
</evidence>
<gene>
    <name evidence="2" type="ORF">EYF80_010356</name>
</gene>
<evidence type="ECO:0000313" key="3">
    <source>
        <dbReference type="Proteomes" id="UP000314294"/>
    </source>
</evidence>
<evidence type="ECO:0000256" key="1">
    <source>
        <dbReference type="SAM" id="MobiDB-lite"/>
    </source>
</evidence>
<comment type="caution">
    <text evidence="2">The sequence shown here is derived from an EMBL/GenBank/DDBJ whole genome shotgun (WGS) entry which is preliminary data.</text>
</comment>
<feature type="region of interest" description="Disordered" evidence="1">
    <location>
        <begin position="28"/>
        <end position="68"/>
    </location>
</feature>
<keyword evidence="3" id="KW-1185">Reference proteome</keyword>
<accession>A0A4Z2IQ48</accession>
<dbReference type="AlphaFoldDB" id="A0A4Z2IQ48"/>
<sequence length="68" mass="6926">MSIKANGLFLLCNNSSIALPVPARVRVASEGTDGGASAHRAPPPSHSGDRPSLPRGAEPRTPGCGCFD</sequence>
<dbReference type="Proteomes" id="UP000314294">
    <property type="component" value="Unassembled WGS sequence"/>
</dbReference>
<name>A0A4Z2IQ48_9TELE</name>
<organism evidence="2 3">
    <name type="scientific">Liparis tanakae</name>
    <name type="common">Tanaka's snailfish</name>
    <dbReference type="NCBI Taxonomy" id="230148"/>
    <lineage>
        <taxon>Eukaryota</taxon>
        <taxon>Metazoa</taxon>
        <taxon>Chordata</taxon>
        <taxon>Craniata</taxon>
        <taxon>Vertebrata</taxon>
        <taxon>Euteleostomi</taxon>
        <taxon>Actinopterygii</taxon>
        <taxon>Neopterygii</taxon>
        <taxon>Teleostei</taxon>
        <taxon>Neoteleostei</taxon>
        <taxon>Acanthomorphata</taxon>
        <taxon>Eupercaria</taxon>
        <taxon>Perciformes</taxon>
        <taxon>Cottioidei</taxon>
        <taxon>Cottales</taxon>
        <taxon>Liparidae</taxon>
        <taxon>Liparis</taxon>
    </lineage>
</organism>
<protein>
    <submittedName>
        <fullName evidence="2">Uncharacterized protein</fullName>
    </submittedName>
</protein>